<feature type="region of interest" description="Disordered" evidence="1">
    <location>
        <begin position="1"/>
        <end position="63"/>
    </location>
</feature>
<feature type="non-terminal residue" evidence="2">
    <location>
        <position position="1"/>
    </location>
</feature>
<protein>
    <submittedName>
        <fullName evidence="2">Uncharacterized protein</fullName>
    </submittedName>
</protein>
<evidence type="ECO:0000313" key="2">
    <source>
        <dbReference type="EMBL" id="CAE8595625.1"/>
    </source>
</evidence>
<feature type="region of interest" description="Disordered" evidence="1">
    <location>
        <begin position="79"/>
        <end position="103"/>
    </location>
</feature>
<organism evidence="2 3">
    <name type="scientific">Polarella glacialis</name>
    <name type="common">Dinoflagellate</name>
    <dbReference type="NCBI Taxonomy" id="89957"/>
    <lineage>
        <taxon>Eukaryota</taxon>
        <taxon>Sar</taxon>
        <taxon>Alveolata</taxon>
        <taxon>Dinophyceae</taxon>
        <taxon>Suessiales</taxon>
        <taxon>Suessiaceae</taxon>
        <taxon>Polarella</taxon>
    </lineage>
</organism>
<name>A0A813E695_POLGL</name>
<evidence type="ECO:0000313" key="3">
    <source>
        <dbReference type="Proteomes" id="UP000654075"/>
    </source>
</evidence>
<dbReference type="Proteomes" id="UP000654075">
    <property type="component" value="Unassembled WGS sequence"/>
</dbReference>
<feature type="compositionally biased region" description="Pro residues" evidence="1">
    <location>
        <begin position="1"/>
        <end position="11"/>
    </location>
</feature>
<sequence>QVPGERPPPSWPWRDVAVAGPGSRGLAEKADPASEAECPVAEDALLPGPSPRSRRTAESHLPQLGLHLRLEARLQAVEADDKDRQEYCEDESPCVLRSTREVP</sequence>
<comment type="caution">
    <text evidence="2">The sequence shown here is derived from an EMBL/GenBank/DDBJ whole genome shotgun (WGS) entry which is preliminary data.</text>
</comment>
<gene>
    <name evidence="2" type="ORF">PGLA1383_LOCUS14135</name>
</gene>
<keyword evidence="3" id="KW-1185">Reference proteome</keyword>
<accession>A0A813E695</accession>
<proteinExistence type="predicted"/>
<evidence type="ECO:0000256" key="1">
    <source>
        <dbReference type="SAM" id="MobiDB-lite"/>
    </source>
</evidence>
<dbReference type="EMBL" id="CAJNNV010007970">
    <property type="protein sequence ID" value="CAE8595625.1"/>
    <property type="molecule type" value="Genomic_DNA"/>
</dbReference>
<feature type="non-terminal residue" evidence="2">
    <location>
        <position position="103"/>
    </location>
</feature>
<dbReference type="AlphaFoldDB" id="A0A813E695"/>
<reference evidence="2" key="1">
    <citation type="submission" date="2021-02" db="EMBL/GenBank/DDBJ databases">
        <authorList>
            <person name="Dougan E. K."/>
            <person name="Rhodes N."/>
            <person name="Thang M."/>
            <person name="Chan C."/>
        </authorList>
    </citation>
    <scope>NUCLEOTIDE SEQUENCE</scope>
</reference>